<keyword evidence="1" id="KW-0328">Glycosyltransferase</keyword>
<sequence length="445" mass="49622">MTLRRPSSDSDSSDYSFSGDTSITSDDSLGATPCASSSSRQQGVFSLLRVDTKPISVYCAISPHVVMSYASFATPIAMRLRNFGQPGTDVVVSDLVMDDGVEFVALESEAFDAAFGGKESLHKEMGRETAHYIETGKSSARLLDFVSFLQKEIARFSPTYIISNDGLPIQASLALNSASTTVRRVAVVHTAEQLPFGPFFGGMPGHASSHRELDCLRQLDGIWSVSNAIKRYALDHGQFDTSFFVHHPWTYLEEKKHMIPAQHHNWDKRFVGMINPCVVKGSHILVELAKVCPYFDFLVYKSWGFDDDVGKQMQHLQNMTTRPTCTNMEDAWRDIKVLLVPSVWLEAWSIVVVEAHLRGIPVISSNAGALPEAILGLDYVIPVTTVDGKRDEKGTYIVPEQDITPWADALNELMTDRVRYEEVSTQVRETTQQWLKDMDESALEQ</sequence>
<evidence type="ECO:0008006" key="6">
    <source>
        <dbReference type="Google" id="ProtNLM"/>
    </source>
</evidence>
<dbReference type="EMBL" id="QZAN01000139">
    <property type="protein sequence ID" value="THW56749.1"/>
    <property type="molecule type" value="Genomic_DNA"/>
</dbReference>
<dbReference type="GO" id="GO:0016757">
    <property type="term" value="F:glycosyltransferase activity"/>
    <property type="evidence" value="ECO:0007669"/>
    <property type="project" value="UniProtKB-KW"/>
</dbReference>
<evidence type="ECO:0000256" key="1">
    <source>
        <dbReference type="ARBA" id="ARBA00022676"/>
    </source>
</evidence>
<gene>
    <name evidence="4" type="ORF">D6D20_08498</name>
</gene>
<organism evidence="4 5">
    <name type="scientific">Aureobasidium pullulans</name>
    <name type="common">Black yeast</name>
    <name type="synonym">Pullularia pullulans</name>
    <dbReference type="NCBI Taxonomy" id="5580"/>
    <lineage>
        <taxon>Eukaryota</taxon>
        <taxon>Fungi</taxon>
        <taxon>Dikarya</taxon>
        <taxon>Ascomycota</taxon>
        <taxon>Pezizomycotina</taxon>
        <taxon>Dothideomycetes</taxon>
        <taxon>Dothideomycetidae</taxon>
        <taxon>Dothideales</taxon>
        <taxon>Saccotheciaceae</taxon>
        <taxon>Aureobasidium</taxon>
    </lineage>
</organism>
<evidence type="ECO:0000313" key="4">
    <source>
        <dbReference type="EMBL" id="THW56749.1"/>
    </source>
</evidence>
<reference evidence="4 5" key="1">
    <citation type="submission" date="2018-10" db="EMBL/GenBank/DDBJ databases">
        <title>Fifty Aureobasidium pullulans genomes reveal a recombining polyextremotolerant generalist.</title>
        <authorList>
            <person name="Gostincar C."/>
            <person name="Turk M."/>
            <person name="Zajc J."/>
            <person name="Gunde-Cimerman N."/>
        </authorList>
    </citation>
    <scope>NUCLEOTIDE SEQUENCE [LARGE SCALE GENOMIC DNA]</scope>
    <source>
        <strain evidence="4 5">EXF-10751</strain>
    </source>
</reference>
<protein>
    <recommendedName>
        <fullName evidence="6">Glycosyl transferase family 1 domain-containing protein</fullName>
    </recommendedName>
</protein>
<dbReference type="PANTHER" id="PTHR12526">
    <property type="entry name" value="GLYCOSYLTRANSFERASE"/>
    <property type="match status" value="1"/>
</dbReference>
<dbReference type="Gene3D" id="3.40.50.2000">
    <property type="entry name" value="Glycogen Phosphorylase B"/>
    <property type="match status" value="1"/>
</dbReference>
<dbReference type="SUPFAM" id="SSF53756">
    <property type="entry name" value="UDP-Glycosyltransferase/glycogen phosphorylase"/>
    <property type="match status" value="1"/>
</dbReference>
<proteinExistence type="predicted"/>
<evidence type="ECO:0000313" key="5">
    <source>
        <dbReference type="Proteomes" id="UP000310421"/>
    </source>
</evidence>
<dbReference type="PANTHER" id="PTHR12526:SF510">
    <property type="entry name" value="D-INOSITOL 3-PHOSPHATE GLYCOSYLTRANSFERASE"/>
    <property type="match status" value="1"/>
</dbReference>
<name>A0A4S8YPT1_AURPU</name>
<evidence type="ECO:0000256" key="3">
    <source>
        <dbReference type="SAM" id="MobiDB-lite"/>
    </source>
</evidence>
<dbReference type="Pfam" id="PF13692">
    <property type="entry name" value="Glyco_trans_1_4"/>
    <property type="match status" value="1"/>
</dbReference>
<comment type="caution">
    <text evidence="4">The sequence shown here is derived from an EMBL/GenBank/DDBJ whole genome shotgun (WGS) entry which is preliminary data.</text>
</comment>
<dbReference type="AlphaFoldDB" id="A0A4S8YPT1"/>
<dbReference type="Proteomes" id="UP000310421">
    <property type="component" value="Unassembled WGS sequence"/>
</dbReference>
<feature type="compositionally biased region" description="Low complexity" evidence="3">
    <location>
        <begin position="9"/>
        <end position="22"/>
    </location>
</feature>
<feature type="region of interest" description="Disordered" evidence="3">
    <location>
        <begin position="1"/>
        <end position="37"/>
    </location>
</feature>
<accession>A0A4S8YPT1</accession>
<evidence type="ECO:0000256" key="2">
    <source>
        <dbReference type="ARBA" id="ARBA00022679"/>
    </source>
</evidence>
<keyword evidence="2" id="KW-0808">Transferase</keyword>